<name>A0A0D2M420_GOSRA</name>
<evidence type="ECO:0000256" key="1">
    <source>
        <dbReference type="SAM" id="MobiDB-lite"/>
    </source>
</evidence>
<dbReference type="EMBL" id="CM001740">
    <property type="protein sequence ID" value="KJB11777.1"/>
    <property type="molecule type" value="Genomic_DNA"/>
</dbReference>
<sequence>VNSFPLWGFKKVYKCLMDIFPQKCNKLAVQVYFLTPTAHVNSRILKAVAIENSKDVDTATEIVLSEILPYLSKRIVAGRSSSWNRSPPVQANEVYKSPSRHKRSHKDHSLERENRSSHTKSPKHASSRSPSPRTKRLRRPQAEKEVEKVER</sequence>
<keyword evidence="3" id="KW-1185">Reference proteome</keyword>
<dbReference type="eggNOG" id="KOG3061">
    <property type="taxonomic scope" value="Eukaryota"/>
</dbReference>
<feature type="compositionally biased region" description="Basic residues" evidence="1">
    <location>
        <begin position="117"/>
        <end position="126"/>
    </location>
</feature>
<feature type="region of interest" description="Disordered" evidence="1">
    <location>
        <begin position="80"/>
        <end position="151"/>
    </location>
</feature>
<dbReference type="Proteomes" id="UP000032304">
    <property type="component" value="Chromosome 1"/>
</dbReference>
<dbReference type="PANTHER" id="PTHR48459">
    <property type="entry name" value="CUE DOMAIN-CONTAINING PROTEIN"/>
    <property type="match status" value="1"/>
</dbReference>
<feature type="non-terminal residue" evidence="2">
    <location>
        <position position="151"/>
    </location>
</feature>
<feature type="compositionally biased region" description="Basic and acidic residues" evidence="1">
    <location>
        <begin position="140"/>
        <end position="151"/>
    </location>
</feature>
<reference evidence="2 3" key="1">
    <citation type="journal article" date="2012" name="Nature">
        <title>Repeated polyploidization of Gossypium genomes and the evolution of spinnable cotton fibres.</title>
        <authorList>
            <person name="Paterson A.H."/>
            <person name="Wendel J.F."/>
            <person name="Gundlach H."/>
            <person name="Guo H."/>
            <person name="Jenkins J."/>
            <person name="Jin D."/>
            <person name="Llewellyn D."/>
            <person name="Showmaker K.C."/>
            <person name="Shu S."/>
            <person name="Udall J."/>
            <person name="Yoo M.J."/>
            <person name="Byers R."/>
            <person name="Chen W."/>
            <person name="Doron-Faigenboim A."/>
            <person name="Duke M.V."/>
            <person name="Gong L."/>
            <person name="Grimwood J."/>
            <person name="Grover C."/>
            <person name="Grupp K."/>
            <person name="Hu G."/>
            <person name="Lee T.H."/>
            <person name="Li J."/>
            <person name="Lin L."/>
            <person name="Liu T."/>
            <person name="Marler B.S."/>
            <person name="Page J.T."/>
            <person name="Roberts A.W."/>
            <person name="Romanel E."/>
            <person name="Sanders W.S."/>
            <person name="Szadkowski E."/>
            <person name="Tan X."/>
            <person name="Tang H."/>
            <person name="Xu C."/>
            <person name="Wang J."/>
            <person name="Wang Z."/>
            <person name="Zhang D."/>
            <person name="Zhang L."/>
            <person name="Ashrafi H."/>
            <person name="Bedon F."/>
            <person name="Bowers J.E."/>
            <person name="Brubaker C.L."/>
            <person name="Chee P.W."/>
            <person name="Das S."/>
            <person name="Gingle A.R."/>
            <person name="Haigler C.H."/>
            <person name="Harker D."/>
            <person name="Hoffmann L.V."/>
            <person name="Hovav R."/>
            <person name="Jones D.C."/>
            <person name="Lemke C."/>
            <person name="Mansoor S."/>
            <person name="ur Rahman M."/>
            <person name="Rainville L.N."/>
            <person name="Rambani A."/>
            <person name="Reddy U.K."/>
            <person name="Rong J.K."/>
            <person name="Saranga Y."/>
            <person name="Scheffler B.E."/>
            <person name="Scheffler J.A."/>
            <person name="Stelly D.M."/>
            <person name="Triplett B.A."/>
            <person name="Van Deynze A."/>
            <person name="Vaslin M.F."/>
            <person name="Waghmare V.N."/>
            <person name="Walford S.A."/>
            <person name="Wright R.J."/>
            <person name="Zaki E.A."/>
            <person name="Zhang T."/>
            <person name="Dennis E.S."/>
            <person name="Mayer K.F."/>
            <person name="Peterson D.G."/>
            <person name="Rokhsar D.S."/>
            <person name="Wang X."/>
            <person name="Schmutz J."/>
        </authorList>
    </citation>
    <scope>NUCLEOTIDE SEQUENCE [LARGE SCALE GENOMIC DNA]</scope>
</reference>
<accession>A0A0D2M420</accession>
<feature type="compositionally biased region" description="Basic and acidic residues" evidence="1">
    <location>
        <begin position="107"/>
        <end position="116"/>
    </location>
</feature>
<gene>
    <name evidence="2" type="ORF">B456_001G2099003</name>
</gene>
<feature type="compositionally biased region" description="Polar residues" evidence="1">
    <location>
        <begin position="80"/>
        <end position="89"/>
    </location>
</feature>
<dbReference type="AlphaFoldDB" id="A0A0D2M420"/>
<evidence type="ECO:0000313" key="3">
    <source>
        <dbReference type="Proteomes" id="UP000032304"/>
    </source>
</evidence>
<proteinExistence type="predicted"/>
<protein>
    <submittedName>
        <fullName evidence="2">Uncharacterized protein</fullName>
    </submittedName>
</protein>
<dbReference type="Gramene" id="KJB11777">
    <property type="protein sequence ID" value="KJB11777"/>
    <property type="gene ID" value="B456_001G2099003"/>
</dbReference>
<evidence type="ECO:0000313" key="2">
    <source>
        <dbReference type="EMBL" id="KJB11777.1"/>
    </source>
</evidence>
<dbReference type="PANTHER" id="PTHR48459:SF1">
    <property type="entry name" value="CUE DOMAIN-CONTAINING PROTEIN"/>
    <property type="match status" value="1"/>
</dbReference>
<organism evidence="2 3">
    <name type="scientific">Gossypium raimondii</name>
    <name type="common">Peruvian cotton</name>
    <name type="synonym">Gossypium klotzschianum subsp. raimondii</name>
    <dbReference type="NCBI Taxonomy" id="29730"/>
    <lineage>
        <taxon>Eukaryota</taxon>
        <taxon>Viridiplantae</taxon>
        <taxon>Streptophyta</taxon>
        <taxon>Embryophyta</taxon>
        <taxon>Tracheophyta</taxon>
        <taxon>Spermatophyta</taxon>
        <taxon>Magnoliopsida</taxon>
        <taxon>eudicotyledons</taxon>
        <taxon>Gunneridae</taxon>
        <taxon>Pentapetalae</taxon>
        <taxon>rosids</taxon>
        <taxon>malvids</taxon>
        <taxon>Malvales</taxon>
        <taxon>Malvaceae</taxon>
        <taxon>Malvoideae</taxon>
        <taxon>Gossypium</taxon>
    </lineage>
</organism>
<feature type="non-terminal residue" evidence="2">
    <location>
        <position position="1"/>
    </location>
</feature>